<reference evidence="2" key="1">
    <citation type="submission" date="2020-12" db="EMBL/GenBank/DDBJ databases">
        <title>Sanguibacter suaedae sp. nov., isolated from Suaeda aralocaspica.</title>
        <authorList>
            <person name="Ma Q."/>
        </authorList>
    </citation>
    <scope>NUCLEOTIDE SEQUENCE</scope>
    <source>
        <strain evidence="2">YZGR15</strain>
    </source>
</reference>
<keyword evidence="3" id="KW-1185">Reference proteome</keyword>
<feature type="transmembrane region" description="Helical" evidence="1">
    <location>
        <begin position="71"/>
        <end position="92"/>
    </location>
</feature>
<comment type="caution">
    <text evidence="2">The sequence shown here is derived from an EMBL/GenBank/DDBJ whole genome shotgun (WGS) entry which is preliminary data.</text>
</comment>
<evidence type="ECO:0000256" key="1">
    <source>
        <dbReference type="SAM" id="Phobius"/>
    </source>
</evidence>
<gene>
    <name evidence="2" type="ORF">JAV76_10960</name>
</gene>
<feature type="transmembrane region" description="Helical" evidence="1">
    <location>
        <begin position="384"/>
        <end position="401"/>
    </location>
</feature>
<feature type="transmembrane region" description="Helical" evidence="1">
    <location>
        <begin position="113"/>
        <end position="138"/>
    </location>
</feature>
<dbReference type="EMBL" id="JAEINH010000008">
    <property type="protein sequence ID" value="MBI9115531.1"/>
    <property type="molecule type" value="Genomic_DNA"/>
</dbReference>
<feature type="transmembrane region" description="Helical" evidence="1">
    <location>
        <begin position="150"/>
        <end position="171"/>
    </location>
</feature>
<dbReference type="Pfam" id="PF19814">
    <property type="entry name" value="DUF6297"/>
    <property type="match status" value="1"/>
</dbReference>
<feature type="transmembrane region" description="Helical" evidence="1">
    <location>
        <begin position="32"/>
        <end position="51"/>
    </location>
</feature>
<organism evidence="2 3">
    <name type="scientific">Sanguibacter suaedae</name>
    <dbReference type="NCBI Taxonomy" id="2795737"/>
    <lineage>
        <taxon>Bacteria</taxon>
        <taxon>Bacillati</taxon>
        <taxon>Actinomycetota</taxon>
        <taxon>Actinomycetes</taxon>
        <taxon>Micrococcales</taxon>
        <taxon>Sanguibacteraceae</taxon>
        <taxon>Sanguibacter</taxon>
    </lineage>
</organism>
<keyword evidence="1" id="KW-1133">Transmembrane helix</keyword>
<feature type="transmembrane region" description="Helical" evidence="1">
    <location>
        <begin position="219"/>
        <end position="239"/>
    </location>
</feature>
<accession>A0A934I796</accession>
<dbReference type="AlphaFoldDB" id="A0A934I796"/>
<sequence>MTGAVDVRSLRRELRAGAAGPRRTVGEILTDVTYAAVCVALAAVLLLGVAGAVRDALLTAATEGQPFASGLVRTVLVASLATLTGWAALRLGPVSVPPHVAQWWLPLPVRRRGVLVPACLRAALVATVVCAVATVVVVATTLDVVTTTSVLVALVTGAEVGSVTVSLAGLLQVGGRVPGGLLTATEVLVGAVPAVGAVLLLLAPRTMMGVDDAAWWTDAAWPALTVGAVVCAGLLALWASRLGRVGAATLTSASASVGHASGATLSLDTRELGRAMSRERSGSRRSATSFSAVRGPRTAVVASEGVDLLRDPGALARTVAAGCAGLVAQQVPVLGGGPGLAVVLVTVGLCAAAVGARGARTAVVVPALDAVLPLGSRATRRARCVVPGLTATLAVSIMLSAHVVGDAAWVLLTGSASVAFGAAAVRGAYRPLPDWSSPLLATPFGAVSSSAVSTLLRGPDLAVLCSLPSAVALVTGAPTWGLVVVQVLLAGGAVVVAGRSAAR</sequence>
<keyword evidence="1" id="KW-0812">Transmembrane</keyword>
<evidence type="ECO:0000313" key="2">
    <source>
        <dbReference type="EMBL" id="MBI9115531.1"/>
    </source>
</evidence>
<evidence type="ECO:0000313" key="3">
    <source>
        <dbReference type="Proteomes" id="UP000602087"/>
    </source>
</evidence>
<keyword evidence="1" id="KW-0472">Membrane</keyword>
<proteinExistence type="predicted"/>
<name>A0A934I796_9MICO</name>
<feature type="transmembrane region" description="Helical" evidence="1">
    <location>
        <begin position="183"/>
        <end position="203"/>
    </location>
</feature>
<feature type="transmembrane region" description="Helical" evidence="1">
    <location>
        <begin position="477"/>
        <end position="497"/>
    </location>
</feature>
<dbReference type="InterPro" id="IPR046264">
    <property type="entry name" value="DUF6297"/>
</dbReference>
<dbReference type="Proteomes" id="UP000602087">
    <property type="component" value="Unassembled WGS sequence"/>
</dbReference>
<dbReference type="RefSeq" id="WP_198734092.1">
    <property type="nucleotide sequence ID" value="NZ_JAEINH010000008.1"/>
</dbReference>
<protein>
    <submittedName>
        <fullName evidence="2">Uncharacterized protein</fullName>
    </submittedName>
</protein>